<dbReference type="InterPro" id="IPR036280">
    <property type="entry name" value="Multihaem_cyt_sf"/>
</dbReference>
<dbReference type="Gene3D" id="1.10.1130.10">
    <property type="entry name" value="Flavocytochrome C3, Chain A"/>
    <property type="match status" value="1"/>
</dbReference>
<evidence type="ECO:0000313" key="2">
    <source>
        <dbReference type="EMBL" id="KIM00435.1"/>
    </source>
</evidence>
<dbReference type="InterPro" id="IPR051829">
    <property type="entry name" value="Multiheme_Cytochr_ET"/>
</dbReference>
<proteinExistence type="predicted"/>
<keyword evidence="1" id="KW-0732">Signal</keyword>
<reference evidence="2 3" key="1">
    <citation type="submission" date="2015-01" db="EMBL/GenBank/DDBJ databases">
        <title>Genome Sequence of Magnetospirillum magnetotacticum Strain MS-1.</title>
        <authorList>
            <person name="Marinov G.K."/>
            <person name="Smalley M.D."/>
            <person name="DeSalvo G."/>
        </authorList>
    </citation>
    <scope>NUCLEOTIDE SEQUENCE [LARGE SCALE GENOMIC DNA]</scope>
    <source>
        <strain evidence="2 3">MS-1</strain>
    </source>
</reference>
<dbReference type="EMBL" id="JXSL01000016">
    <property type="protein sequence ID" value="KIM00435.1"/>
    <property type="molecule type" value="Genomic_DNA"/>
</dbReference>
<accession>A0A0C2YKW7</accession>
<name>A0A0C2YKW7_PARME</name>
<gene>
    <name evidence="2" type="ORF">CCC_01846</name>
</gene>
<dbReference type="PANTHER" id="PTHR35038:SF8">
    <property type="entry name" value="C-TYPE POLYHEME CYTOCHROME OMCC"/>
    <property type="match status" value="1"/>
</dbReference>
<evidence type="ECO:0000313" key="3">
    <source>
        <dbReference type="Proteomes" id="UP000031971"/>
    </source>
</evidence>
<dbReference type="STRING" id="272627.CCC_01846"/>
<dbReference type="SUPFAM" id="SSF48695">
    <property type="entry name" value="Multiheme cytochromes"/>
    <property type="match status" value="1"/>
</dbReference>
<keyword evidence="3" id="KW-1185">Reference proteome</keyword>
<protein>
    <submittedName>
        <fullName evidence="2">Uncharacterized protein</fullName>
    </submittedName>
</protein>
<evidence type="ECO:0000256" key="1">
    <source>
        <dbReference type="ARBA" id="ARBA00022729"/>
    </source>
</evidence>
<dbReference type="PANTHER" id="PTHR35038">
    <property type="entry name" value="DISSIMILATORY SULFITE REDUCTASE SIRA"/>
    <property type="match status" value="1"/>
</dbReference>
<dbReference type="AlphaFoldDB" id="A0A0C2YKW7"/>
<sequence>MIVVVVLAGVPAQADEDCAPCHRAQAEEFAKTAMARSAATPAFQKEWAEANSDKACLACHAPSGRLGVACRDCHGGGEHPFASVAIPDACGRCHDAPGESTVRMFKGSNAARSGITCLDCHLEAGQGHHAFRGASDPAFLQNVATVQLALADERLIASIRHLAGHGLPGGTTGRAVWLVLRGLDPNGRTVWIERQRFGWRNDGSGWQDHSLAPDRATVVEIEAPGRDGTVAVEARLLYGRQPATKPAGEAAAGFEELSRAAISLP</sequence>
<comment type="caution">
    <text evidence="2">The sequence shown here is derived from an EMBL/GenBank/DDBJ whole genome shotgun (WGS) entry which is preliminary data.</text>
</comment>
<organism evidence="2 3">
    <name type="scientific">Paramagnetospirillum magnetotacticum MS-1</name>
    <dbReference type="NCBI Taxonomy" id="272627"/>
    <lineage>
        <taxon>Bacteria</taxon>
        <taxon>Pseudomonadati</taxon>
        <taxon>Pseudomonadota</taxon>
        <taxon>Alphaproteobacteria</taxon>
        <taxon>Rhodospirillales</taxon>
        <taxon>Magnetospirillaceae</taxon>
        <taxon>Paramagnetospirillum</taxon>
    </lineage>
</organism>
<dbReference type="Proteomes" id="UP000031971">
    <property type="component" value="Unassembled WGS sequence"/>
</dbReference>